<reference evidence="7 8" key="1">
    <citation type="submission" date="2023-11" db="EMBL/GenBank/DDBJ databases">
        <authorList>
            <person name="Hedman E."/>
            <person name="Englund M."/>
            <person name="Stromberg M."/>
            <person name="Nyberg Akerstrom W."/>
            <person name="Nylinder S."/>
            <person name="Jareborg N."/>
            <person name="Kallberg Y."/>
            <person name="Kronander E."/>
        </authorList>
    </citation>
    <scope>NUCLEOTIDE SEQUENCE [LARGE SCALE GENOMIC DNA]</scope>
</reference>
<feature type="transmembrane region" description="Helical" evidence="6">
    <location>
        <begin position="177"/>
        <end position="199"/>
    </location>
</feature>
<keyword evidence="3 6" id="KW-1133">Transmembrane helix</keyword>
<protein>
    <submittedName>
        <fullName evidence="7">Uncharacterized protein</fullName>
    </submittedName>
</protein>
<evidence type="ECO:0000256" key="1">
    <source>
        <dbReference type="ARBA" id="ARBA00004141"/>
    </source>
</evidence>
<keyword evidence="2 6" id="KW-0812">Transmembrane</keyword>
<feature type="compositionally biased region" description="Basic and acidic residues" evidence="5">
    <location>
        <begin position="1"/>
        <end position="19"/>
    </location>
</feature>
<evidence type="ECO:0000256" key="4">
    <source>
        <dbReference type="ARBA" id="ARBA00023136"/>
    </source>
</evidence>
<feature type="transmembrane region" description="Helical" evidence="6">
    <location>
        <begin position="211"/>
        <end position="232"/>
    </location>
</feature>
<evidence type="ECO:0000313" key="7">
    <source>
        <dbReference type="EMBL" id="CAK1603859.1"/>
    </source>
</evidence>
<feature type="region of interest" description="Disordered" evidence="5">
    <location>
        <begin position="1"/>
        <end position="24"/>
    </location>
</feature>
<dbReference type="Pfam" id="PF07690">
    <property type="entry name" value="MFS_1"/>
    <property type="match status" value="1"/>
</dbReference>
<gene>
    <name evidence="7" type="ORF">PARMNEM_LOCUS22162</name>
</gene>
<dbReference type="Proteomes" id="UP001314205">
    <property type="component" value="Unassembled WGS sequence"/>
</dbReference>
<feature type="transmembrane region" description="Helical" evidence="6">
    <location>
        <begin position="238"/>
        <end position="259"/>
    </location>
</feature>
<feature type="transmembrane region" description="Helical" evidence="6">
    <location>
        <begin position="110"/>
        <end position="129"/>
    </location>
</feature>
<feature type="transmembrane region" description="Helical" evidence="6">
    <location>
        <begin position="37"/>
        <end position="60"/>
    </location>
</feature>
<proteinExistence type="predicted"/>
<organism evidence="7 8">
    <name type="scientific">Parnassius mnemosyne</name>
    <name type="common">clouded apollo</name>
    <dbReference type="NCBI Taxonomy" id="213953"/>
    <lineage>
        <taxon>Eukaryota</taxon>
        <taxon>Metazoa</taxon>
        <taxon>Ecdysozoa</taxon>
        <taxon>Arthropoda</taxon>
        <taxon>Hexapoda</taxon>
        <taxon>Insecta</taxon>
        <taxon>Pterygota</taxon>
        <taxon>Neoptera</taxon>
        <taxon>Endopterygota</taxon>
        <taxon>Lepidoptera</taxon>
        <taxon>Glossata</taxon>
        <taxon>Ditrysia</taxon>
        <taxon>Papilionoidea</taxon>
        <taxon>Papilionidae</taxon>
        <taxon>Parnassiinae</taxon>
        <taxon>Parnassini</taxon>
        <taxon>Parnassius</taxon>
        <taxon>Driopa</taxon>
    </lineage>
</organism>
<dbReference type="PANTHER" id="PTHR23507">
    <property type="entry name" value="ZGC:174356"/>
    <property type="match status" value="1"/>
</dbReference>
<dbReference type="Gene3D" id="1.20.1250.20">
    <property type="entry name" value="MFS general substrate transporter like domains"/>
    <property type="match status" value="1"/>
</dbReference>
<keyword evidence="4 6" id="KW-0472">Membrane</keyword>
<comment type="caution">
    <text evidence="7">The sequence shown here is derived from an EMBL/GenBank/DDBJ whole genome shotgun (WGS) entry which is preliminary data.</text>
</comment>
<feature type="transmembrane region" description="Helical" evidence="6">
    <location>
        <begin position="308"/>
        <end position="332"/>
    </location>
</feature>
<sequence>MNTSDNQDHTMEFTEKDPLQENFEQTKPVKKKTVKETLLYIFNNVTVEPTMFLFVSSTLLTMLTSQNFGLEKACRVNLNFTTEICDSLRSQNIESQNEYERDTQKLFTSIMAWRTYLSTAIPCALALFIGSWSDITGRRKVFILIPIAGQMLVCINGLLNTYFFYELRLEHFVLIEGLLEGFTGGWCISFVAIFSYISAITTHETRTFRMGLVQFSFSVGFPVGMSISGIFLKNYGFYGCYGLSCGLHAANFIYNFIYLKDTAKIEDQRQVNVEGFRNFFRAFFDLTNVKETFKTIFKQGSNKRRVRIIILLVVVAILFGPVHGEIAVLYISTRYRFNWDEVKFSIFQTYNFVAHTIGTVFSLAVFNKYLGWHDSVLGIISCLSKILGSFVYCFALNEKIFFLAPLVDILNGTSLLAFRSILLKLVSLDELGKVNSIFELTENLMPLVYVPLYIKTYAATMEVLPGAVFLLGASMNLPAICAFIWIFYEHRRNLKKSVRQNNASRIPSHQEAS</sequence>
<feature type="transmembrane region" description="Helical" evidence="6">
    <location>
        <begin position="377"/>
        <end position="395"/>
    </location>
</feature>
<dbReference type="GO" id="GO:0016020">
    <property type="term" value="C:membrane"/>
    <property type="evidence" value="ECO:0007669"/>
    <property type="project" value="UniProtKB-SubCell"/>
</dbReference>
<dbReference type="GO" id="GO:0022857">
    <property type="term" value="F:transmembrane transporter activity"/>
    <property type="evidence" value="ECO:0007669"/>
    <property type="project" value="InterPro"/>
</dbReference>
<evidence type="ECO:0000313" key="8">
    <source>
        <dbReference type="Proteomes" id="UP001314205"/>
    </source>
</evidence>
<evidence type="ECO:0000256" key="5">
    <source>
        <dbReference type="SAM" id="MobiDB-lite"/>
    </source>
</evidence>
<dbReference type="SUPFAM" id="SSF103473">
    <property type="entry name" value="MFS general substrate transporter"/>
    <property type="match status" value="1"/>
</dbReference>
<dbReference type="PANTHER" id="PTHR23507:SF1">
    <property type="entry name" value="FI18259P1-RELATED"/>
    <property type="match status" value="1"/>
</dbReference>
<dbReference type="AlphaFoldDB" id="A0AAV1MBU0"/>
<evidence type="ECO:0000256" key="6">
    <source>
        <dbReference type="SAM" id="Phobius"/>
    </source>
</evidence>
<dbReference type="InterPro" id="IPR036259">
    <property type="entry name" value="MFS_trans_sf"/>
</dbReference>
<feature type="transmembrane region" description="Helical" evidence="6">
    <location>
        <begin position="141"/>
        <end position="165"/>
    </location>
</feature>
<comment type="subcellular location">
    <subcellularLocation>
        <location evidence="1">Membrane</location>
        <topology evidence="1">Multi-pass membrane protein</topology>
    </subcellularLocation>
</comment>
<evidence type="ECO:0000256" key="2">
    <source>
        <dbReference type="ARBA" id="ARBA00022692"/>
    </source>
</evidence>
<accession>A0AAV1MBU0</accession>
<feature type="transmembrane region" description="Helical" evidence="6">
    <location>
        <begin position="466"/>
        <end position="488"/>
    </location>
</feature>
<evidence type="ECO:0000256" key="3">
    <source>
        <dbReference type="ARBA" id="ARBA00022989"/>
    </source>
</evidence>
<keyword evidence="8" id="KW-1185">Reference proteome</keyword>
<dbReference type="InterPro" id="IPR011701">
    <property type="entry name" value="MFS"/>
</dbReference>
<dbReference type="EMBL" id="CAVLGL010000159">
    <property type="protein sequence ID" value="CAK1603859.1"/>
    <property type="molecule type" value="Genomic_DNA"/>
</dbReference>
<feature type="transmembrane region" description="Helical" evidence="6">
    <location>
        <begin position="352"/>
        <end position="370"/>
    </location>
</feature>
<name>A0AAV1MBU0_9NEOP</name>